<keyword evidence="2" id="KW-1185">Reference proteome</keyword>
<sequence length="40" mass="4400">MADTSPSALARILEGVFAPNTHFFILTVDRPDRRPTSDLA</sequence>
<protein>
    <submittedName>
        <fullName evidence="1">Uncharacterized protein</fullName>
    </submittedName>
</protein>
<evidence type="ECO:0000313" key="2">
    <source>
        <dbReference type="Proteomes" id="UP001369958"/>
    </source>
</evidence>
<name>A0ABZ2I351_9HYPH</name>
<accession>A0ABZ2I351</accession>
<evidence type="ECO:0000313" key="1">
    <source>
        <dbReference type="EMBL" id="WWT33328.1"/>
    </source>
</evidence>
<dbReference type="RefSeq" id="WP_338608842.1">
    <property type="nucleotide sequence ID" value="NZ_CP146275.1"/>
</dbReference>
<organism evidence="1 2">
    <name type="scientific">Pelagibacterium nitratireducens</name>
    <dbReference type="NCBI Taxonomy" id="1046114"/>
    <lineage>
        <taxon>Bacteria</taxon>
        <taxon>Pseudomonadati</taxon>
        <taxon>Pseudomonadota</taxon>
        <taxon>Alphaproteobacteria</taxon>
        <taxon>Hyphomicrobiales</taxon>
        <taxon>Devosiaceae</taxon>
        <taxon>Pelagibacterium</taxon>
    </lineage>
</organism>
<dbReference type="EMBL" id="CP146275">
    <property type="protein sequence ID" value="WWT33328.1"/>
    <property type="molecule type" value="Genomic_DNA"/>
</dbReference>
<proteinExistence type="predicted"/>
<gene>
    <name evidence="1" type="ORF">V6617_02360</name>
</gene>
<dbReference type="Proteomes" id="UP001369958">
    <property type="component" value="Chromosome"/>
</dbReference>
<reference evidence="1 2" key="1">
    <citation type="submission" date="2024-02" db="EMBL/GenBank/DDBJ databases">
        <title>Complete genome sequence of Pelagibacterium nitratireducens ZH15.</title>
        <authorList>
            <person name="Zhao L.H."/>
        </authorList>
    </citation>
    <scope>NUCLEOTIDE SEQUENCE [LARGE SCALE GENOMIC DNA]</scope>
    <source>
        <strain evidence="1 2">ZH15</strain>
    </source>
</reference>